<evidence type="ECO:0008006" key="5">
    <source>
        <dbReference type="Google" id="ProtNLM"/>
    </source>
</evidence>
<dbReference type="SUPFAM" id="SSF103481">
    <property type="entry name" value="Multidrug resistance efflux transporter EmrE"/>
    <property type="match status" value="1"/>
</dbReference>
<dbReference type="RefSeq" id="WP_344804738.1">
    <property type="nucleotide sequence ID" value="NZ_BAABAB010000016.1"/>
</dbReference>
<feature type="region of interest" description="Disordered" evidence="1">
    <location>
        <begin position="274"/>
        <end position="295"/>
    </location>
</feature>
<dbReference type="PANTHER" id="PTHR40761:SF1">
    <property type="entry name" value="CONSERVED INTEGRAL MEMBRANE ALANINE VALINE AND LEUCINE RICH PROTEIN-RELATED"/>
    <property type="match status" value="1"/>
</dbReference>
<organism evidence="3 4">
    <name type="scientific">Microlunatus ginsengisoli</name>
    <dbReference type="NCBI Taxonomy" id="363863"/>
    <lineage>
        <taxon>Bacteria</taxon>
        <taxon>Bacillati</taxon>
        <taxon>Actinomycetota</taxon>
        <taxon>Actinomycetes</taxon>
        <taxon>Propionibacteriales</taxon>
        <taxon>Propionibacteriaceae</taxon>
        <taxon>Microlunatus</taxon>
    </lineage>
</organism>
<dbReference type="PANTHER" id="PTHR40761">
    <property type="entry name" value="CONSERVED INTEGRAL MEMBRANE ALANINE VALINE AND LEUCINE RICH PROTEIN-RELATED"/>
    <property type="match status" value="1"/>
</dbReference>
<feature type="transmembrane region" description="Helical" evidence="2">
    <location>
        <begin position="73"/>
        <end position="92"/>
    </location>
</feature>
<sequence length="295" mass="29463">MVLGLIGAFGAAVCYGVASVLQALAARRTETAEGLDPRLFLRLLKSVPYVAGLALDCLGFGLSLLALRTLPLFLVQGVIASSLAVTAVLGSILLHMRLRGREKVAVGVVVAGLILLAASAAEDHPVHVSAADGWGTLIAAVALSGLAVLLARLQGRVGAAALGTVAGLQFGVVAVAARILPSTYAPGVLLTDPATYALIIAAPVGMLALSTALQRGTVTQATAPLVVAETVAPAAVGLLLFGDAPRAGWEWAAALGFVLAVVGAVSLASHGEVRVEPSPAPTPPAGPAATQTPPQ</sequence>
<proteinExistence type="predicted"/>
<reference evidence="4" key="1">
    <citation type="journal article" date="2019" name="Int. J. Syst. Evol. Microbiol.">
        <title>The Global Catalogue of Microorganisms (GCM) 10K type strain sequencing project: providing services to taxonomists for standard genome sequencing and annotation.</title>
        <authorList>
            <consortium name="The Broad Institute Genomics Platform"/>
            <consortium name="The Broad Institute Genome Sequencing Center for Infectious Disease"/>
            <person name="Wu L."/>
            <person name="Ma J."/>
        </authorList>
    </citation>
    <scope>NUCLEOTIDE SEQUENCE [LARGE SCALE GENOMIC DNA]</scope>
    <source>
        <strain evidence="4">JCM 16929</strain>
    </source>
</reference>
<protein>
    <recommendedName>
        <fullName evidence="5">Integral membrane protein</fullName>
    </recommendedName>
</protein>
<feature type="transmembrane region" description="Helical" evidence="2">
    <location>
        <begin position="6"/>
        <end position="26"/>
    </location>
</feature>
<feature type="transmembrane region" description="Helical" evidence="2">
    <location>
        <begin position="225"/>
        <end position="242"/>
    </location>
</feature>
<dbReference type="EMBL" id="BAABAB010000016">
    <property type="protein sequence ID" value="GAA3620974.1"/>
    <property type="molecule type" value="Genomic_DNA"/>
</dbReference>
<keyword evidence="4" id="KW-1185">Reference proteome</keyword>
<dbReference type="InterPro" id="IPR037185">
    <property type="entry name" value="EmrE-like"/>
</dbReference>
<keyword evidence="2" id="KW-1133">Transmembrane helix</keyword>
<evidence type="ECO:0000256" key="1">
    <source>
        <dbReference type="SAM" id="MobiDB-lite"/>
    </source>
</evidence>
<gene>
    <name evidence="3" type="ORF">GCM10022236_24010</name>
</gene>
<feature type="transmembrane region" description="Helical" evidence="2">
    <location>
        <begin position="248"/>
        <end position="268"/>
    </location>
</feature>
<keyword evidence="2" id="KW-0472">Membrane</keyword>
<feature type="transmembrane region" description="Helical" evidence="2">
    <location>
        <begin position="133"/>
        <end position="151"/>
    </location>
</feature>
<feature type="transmembrane region" description="Helical" evidence="2">
    <location>
        <begin position="47"/>
        <end position="67"/>
    </location>
</feature>
<accession>A0ABP6ZW56</accession>
<feature type="transmembrane region" description="Helical" evidence="2">
    <location>
        <begin position="158"/>
        <end position="181"/>
    </location>
</feature>
<feature type="transmembrane region" description="Helical" evidence="2">
    <location>
        <begin position="104"/>
        <end position="121"/>
    </location>
</feature>
<feature type="transmembrane region" description="Helical" evidence="2">
    <location>
        <begin position="193"/>
        <end position="213"/>
    </location>
</feature>
<evidence type="ECO:0000313" key="3">
    <source>
        <dbReference type="EMBL" id="GAA3620974.1"/>
    </source>
</evidence>
<keyword evidence="2" id="KW-0812">Transmembrane</keyword>
<comment type="caution">
    <text evidence="3">The sequence shown here is derived from an EMBL/GenBank/DDBJ whole genome shotgun (WGS) entry which is preliminary data.</text>
</comment>
<evidence type="ECO:0000256" key="2">
    <source>
        <dbReference type="SAM" id="Phobius"/>
    </source>
</evidence>
<evidence type="ECO:0000313" key="4">
    <source>
        <dbReference type="Proteomes" id="UP001501490"/>
    </source>
</evidence>
<dbReference type="Proteomes" id="UP001501490">
    <property type="component" value="Unassembled WGS sequence"/>
</dbReference>
<name>A0ABP6ZW56_9ACTN</name>